<name>A0A7K1VBI6_9NOCA</name>
<feature type="region of interest" description="Disordered" evidence="1">
    <location>
        <begin position="28"/>
        <end position="59"/>
    </location>
</feature>
<dbReference type="EMBL" id="WRPP01000015">
    <property type="protein sequence ID" value="MVU83839.1"/>
    <property type="molecule type" value="Genomic_DNA"/>
</dbReference>
<reference evidence="3 4" key="1">
    <citation type="submission" date="2019-12" db="EMBL/GenBank/DDBJ databases">
        <title>Nocardia sp. nov. ET3-3 isolated from soil.</title>
        <authorList>
            <person name="Kanchanasin P."/>
            <person name="Tanasupawat S."/>
            <person name="Yuki M."/>
            <person name="Kudo T."/>
        </authorList>
    </citation>
    <scope>NUCLEOTIDE SEQUENCE [LARGE SCALE GENOMIC DNA]</scope>
    <source>
        <strain evidence="3 4">ET3-3</strain>
    </source>
</reference>
<evidence type="ECO:0000256" key="1">
    <source>
        <dbReference type="SAM" id="MobiDB-lite"/>
    </source>
</evidence>
<accession>A0A7K1VBI6</accession>
<dbReference type="RefSeq" id="WP_157393390.1">
    <property type="nucleotide sequence ID" value="NZ_WRPP01000015.1"/>
</dbReference>
<comment type="caution">
    <text evidence="3">The sequence shown here is derived from an EMBL/GenBank/DDBJ whole genome shotgun (WGS) entry which is preliminary data.</text>
</comment>
<evidence type="ECO:0000256" key="2">
    <source>
        <dbReference type="SAM" id="SignalP"/>
    </source>
</evidence>
<feature type="region of interest" description="Disordered" evidence="1">
    <location>
        <begin position="112"/>
        <end position="138"/>
    </location>
</feature>
<dbReference type="AlphaFoldDB" id="A0A7K1VBI6"/>
<feature type="chain" id="PRO_5039409518" evidence="2">
    <location>
        <begin position="24"/>
        <end position="325"/>
    </location>
</feature>
<organism evidence="3 4">
    <name type="scientific">Nocardia terrae</name>
    <dbReference type="NCBI Taxonomy" id="2675851"/>
    <lineage>
        <taxon>Bacteria</taxon>
        <taxon>Bacillati</taxon>
        <taxon>Actinomycetota</taxon>
        <taxon>Actinomycetes</taxon>
        <taxon>Mycobacteriales</taxon>
        <taxon>Nocardiaceae</taxon>
        <taxon>Nocardia</taxon>
    </lineage>
</organism>
<evidence type="ECO:0000313" key="4">
    <source>
        <dbReference type="Proteomes" id="UP000466794"/>
    </source>
</evidence>
<gene>
    <name evidence="3" type="ORF">GPX89_42255</name>
</gene>
<protein>
    <submittedName>
        <fullName evidence="3">Uncharacterized protein</fullName>
    </submittedName>
</protein>
<proteinExistence type="predicted"/>
<sequence>MRKRLGSLAVAGALPLVAALATAGTSAAEPVSNDENQPAVVDNQPAATQPGGTDAQPGVVVDTPFGKFQVPMPQGAANGARAYLDATAAEAEGTPAADATPADTLDPAEADALAPAPQPAPVRVGRNSTTGVRDIPNAPLAPVDQSKLHQPDPMAAPDVAPIAAPAGKLRFGDTQVDIPAWMQPDQAAQVNALAAGAEAELARTYDSAGFEPSRSDRMAAQTVGTAAVGAAVGVGVAAPLEIAGGVMGGFIGAMAGTPFAPAGWVFGPAVGATAAASLIAVPAATVGAVVGGAVGAVNGYLAPATPAAQVDEPAPAVADEAATQG</sequence>
<keyword evidence="2" id="KW-0732">Signal</keyword>
<dbReference type="Proteomes" id="UP000466794">
    <property type="component" value="Unassembled WGS sequence"/>
</dbReference>
<evidence type="ECO:0000313" key="3">
    <source>
        <dbReference type="EMBL" id="MVU83839.1"/>
    </source>
</evidence>
<keyword evidence="4" id="KW-1185">Reference proteome</keyword>
<feature type="signal peptide" evidence="2">
    <location>
        <begin position="1"/>
        <end position="23"/>
    </location>
</feature>